<name>A0A6J4S756_9ACTN</name>
<reference evidence="1" key="1">
    <citation type="submission" date="2020-02" db="EMBL/GenBank/DDBJ databases">
        <authorList>
            <person name="Meier V. D."/>
        </authorList>
    </citation>
    <scope>NUCLEOTIDE SEQUENCE</scope>
    <source>
        <strain evidence="1">AVDCRST_MAG13</strain>
    </source>
</reference>
<sequence>MHTATRPRHPARTSEVLTRLRLWSQLWHRYAGGAHLDVSGADALRARDERRSGAGAR</sequence>
<organism evidence="1">
    <name type="scientific">uncultured Solirubrobacteraceae bacterium</name>
    <dbReference type="NCBI Taxonomy" id="1162706"/>
    <lineage>
        <taxon>Bacteria</taxon>
        <taxon>Bacillati</taxon>
        <taxon>Actinomycetota</taxon>
        <taxon>Thermoleophilia</taxon>
        <taxon>Solirubrobacterales</taxon>
        <taxon>Solirubrobacteraceae</taxon>
        <taxon>environmental samples</taxon>
    </lineage>
</organism>
<dbReference type="AlphaFoldDB" id="A0A6J4S756"/>
<proteinExistence type="predicted"/>
<dbReference type="EMBL" id="CADCVO010000275">
    <property type="protein sequence ID" value="CAA9491511.1"/>
    <property type="molecule type" value="Genomic_DNA"/>
</dbReference>
<protein>
    <submittedName>
        <fullName evidence="1">Uncharacterized protein</fullName>
    </submittedName>
</protein>
<evidence type="ECO:0000313" key="1">
    <source>
        <dbReference type="EMBL" id="CAA9491511.1"/>
    </source>
</evidence>
<accession>A0A6J4S756</accession>
<gene>
    <name evidence="1" type="ORF">AVDCRST_MAG13-1764</name>
</gene>